<reference evidence="5 6" key="1">
    <citation type="submission" date="2020-04" db="EMBL/GenBank/DDBJ databases">
        <title>Ramlibacter sp. G-1-2-2 isolated from soil.</title>
        <authorList>
            <person name="Dahal R.H."/>
        </authorList>
    </citation>
    <scope>NUCLEOTIDE SEQUENCE [LARGE SCALE GENOMIC DNA]</scope>
    <source>
        <strain evidence="5 6">G-1-2-2</strain>
    </source>
</reference>
<evidence type="ECO:0000256" key="1">
    <source>
        <dbReference type="ARBA" id="ARBA00004370"/>
    </source>
</evidence>
<dbReference type="Proteomes" id="UP000541185">
    <property type="component" value="Unassembled WGS sequence"/>
</dbReference>
<dbReference type="EMBL" id="JABBFX010000003">
    <property type="protein sequence ID" value="NML47207.1"/>
    <property type="molecule type" value="Genomic_DNA"/>
</dbReference>
<evidence type="ECO:0000313" key="6">
    <source>
        <dbReference type="Proteomes" id="UP000541185"/>
    </source>
</evidence>
<keyword evidence="6" id="KW-1185">Reference proteome</keyword>
<dbReference type="AlphaFoldDB" id="A0A848H9N9"/>
<name>A0A848H9N9_9BURK</name>
<dbReference type="PANTHER" id="PTHR35603">
    <property type="match status" value="1"/>
</dbReference>
<gene>
    <name evidence="5" type="ORF">HHL11_25900</name>
</gene>
<evidence type="ECO:0000313" key="5">
    <source>
        <dbReference type="EMBL" id="NML47207.1"/>
    </source>
</evidence>
<dbReference type="InterPro" id="IPR051407">
    <property type="entry name" value="Bact_OM_lipoprot/Surf_antigen"/>
</dbReference>
<keyword evidence="2" id="KW-0472">Membrane</keyword>
<proteinExistence type="predicted"/>
<feature type="domain" description="Glycine zipper 2TM" evidence="4">
    <location>
        <begin position="68"/>
        <end position="107"/>
    </location>
</feature>
<dbReference type="PANTHER" id="PTHR35603:SF2">
    <property type="entry name" value="OUTER MEMBRANE LIPOPROTEIN"/>
    <property type="match status" value="1"/>
</dbReference>
<dbReference type="GO" id="GO:0019867">
    <property type="term" value="C:outer membrane"/>
    <property type="evidence" value="ECO:0007669"/>
    <property type="project" value="InterPro"/>
</dbReference>
<protein>
    <submittedName>
        <fullName evidence="5">Glycine zipper 2TM domain-containing protein</fullName>
    </submittedName>
</protein>
<dbReference type="InterPro" id="IPR008816">
    <property type="entry name" value="Gly_zipper_2TM_dom"/>
</dbReference>
<evidence type="ECO:0000256" key="2">
    <source>
        <dbReference type="ARBA" id="ARBA00023136"/>
    </source>
</evidence>
<dbReference type="NCBIfam" id="NF008437">
    <property type="entry name" value="PRK11280.1"/>
    <property type="match status" value="1"/>
</dbReference>
<keyword evidence="3" id="KW-0732">Signal</keyword>
<feature type="chain" id="PRO_5032337518" evidence="3">
    <location>
        <begin position="20"/>
        <end position="191"/>
    </location>
</feature>
<dbReference type="RefSeq" id="WP_169421493.1">
    <property type="nucleotide sequence ID" value="NZ_JABBFX010000003.1"/>
</dbReference>
<dbReference type="Pfam" id="PF05433">
    <property type="entry name" value="Rick_17kDa_Anti"/>
    <property type="match status" value="1"/>
</dbReference>
<evidence type="ECO:0000256" key="3">
    <source>
        <dbReference type="SAM" id="SignalP"/>
    </source>
</evidence>
<feature type="signal peptide" evidence="3">
    <location>
        <begin position="1"/>
        <end position="19"/>
    </location>
</feature>
<sequence>MKRAALFALLATAFVAAQADTFVDNARVRSVQPQYETVQVPREECRSQWVNEPQAVAAPQQQQNNIGGIVLGGVVGGLLGNQVGKGHGKEAATAVGAVTGAVVGNNIANGPPQPPQYVDSQREVRSCRQVVDMQQRQTGFVVSYEYHGHEYSTVMPRDPGPFVPVQVSITPMAQGAAVPPPPRPAGEYYRR</sequence>
<organism evidence="5 6">
    <name type="scientific">Ramlibacter agri</name>
    <dbReference type="NCBI Taxonomy" id="2728837"/>
    <lineage>
        <taxon>Bacteria</taxon>
        <taxon>Pseudomonadati</taxon>
        <taxon>Pseudomonadota</taxon>
        <taxon>Betaproteobacteria</taxon>
        <taxon>Burkholderiales</taxon>
        <taxon>Comamonadaceae</taxon>
        <taxon>Ramlibacter</taxon>
    </lineage>
</organism>
<comment type="caution">
    <text evidence="5">The sequence shown here is derived from an EMBL/GenBank/DDBJ whole genome shotgun (WGS) entry which is preliminary data.</text>
</comment>
<accession>A0A848H9N9</accession>
<comment type="subcellular location">
    <subcellularLocation>
        <location evidence="1">Membrane</location>
    </subcellularLocation>
</comment>
<evidence type="ECO:0000259" key="4">
    <source>
        <dbReference type="Pfam" id="PF05433"/>
    </source>
</evidence>